<sequence>MTDRLKNKVAIITGAGSGMGAAMAKLFAAEGAKVVAADLNKDRVNEVVTNIAKDGGGEVASIKTDVSDEEDIKAMFKFAKDKFGQIDIVVNNAGIMDNMAPIGDLTDEMWKKVFAVNTDSVMYATREAVKEFLPKKQGVILNIASVGGTNGARAGVAYTASKHAVVGITKNTAYMYQKEGIRVNAIAPGGIKTNIAQSMGKNIDKFGFDRQSQGMATSPEPGTSEEIANAALFLVSDEASYVNGAVLPVDGSWTAY</sequence>
<dbReference type="InterPro" id="IPR002347">
    <property type="entry name" value="SDR_fam"/>
</dbReference>
<dbReference type="Pfam" id="PF13561">
    <property type="entry name" value="adh_short_C2"/>
    <property type="match status" value="1"/>
</dbReference>
<dbReference type="PRINTS" id="PR00081">
    <property type="entry name" value="GDHRDH"/>
</dbReference>
<dbReference type="CDD" id="cd05233">
    <property type="entry name" value="SDR_c"/>
    <property type="match status" value="1"/>
</dbReference>
<keyword evidence="4" id="KW-1185">Reference proteome</keyword>
<comment type="similarity">
    <text evidence="1">Belongs to the short-chain dehydrogenases/reductases (SDR) family.</text>
</comment>
<accession>A0A511DT77</accession>
<organism evidence="3 4">
    <name type="scientific">Lentilactobacillus kefiri</name>
    <name type="common">Lactobacillus kefiri</name>
    <dbReference type="NCBI Taxonomy" id="33962"/>
    <lineage>
        <taxon>Bacteria</taxon>
        <taxon>Bacillati</taxon>
        <taxon>Bacillota</taxon>
        <taxon>Bacilli</taxon>
        <taxon>Lactobacillales</taxon>
        <taxon>Lactobacillaceae</taxon>
        <taxon>Lentilactobacillus</taxon>
    </lineage>
</organism>
<dbReference type="AlphaFoldDB" id="A0A511DT77"/>
<dbReference type="STRING" id="1423764.FC95_GL000709"/>
<reference evidence="3" key="1">
    <citation type="submission" date="2019-07" db="EMBL/GenBank/DDBJ databases">
        <title>Whole genome shotgun sequence of Lactobacillus kefiri NBRC 15888.</title>
        <authorList>
            <person name="Hosoyama A."/>
            <person name="Uohara A."/>
            <person name="Ohji S."/>
            <person name="Ichikawa N."/>
        </authorList>
    </citation>
    <scope>NUCLEOTIDE SEQUENCE [LARGE SCALE GENOMIC DNA]</scope>
    <source>
        <strain evidence="3">NBRC 15888</strain>
    </source>
</reference>
<dbReference type="InterPro" id="IPR036291">
    <property type="entry name" value="NAD(P)-bd_dom_sf"/>
</dbReference>
<dbReference type="PANTHER" id="PTHR43180:SF66">
    <property type="entry name" value="SHORT-CHAIN DEHYDROGENASE_REDUCTASE FAMILY PROTEIN"/>
    <property type="match status" value="1"/>
</dbReference>
<dbReference type="Proteomes" id="UP000321893">
    <property type="component" value="Unassembled WGS sequence"/>
</dbReference>
<dbReference type="OrthoDB" id="9803333at2"/>
<keyword evidence="2" id="KW-0560">Oxidoreductase</keyword>
<dbReference type="PRINTS" id="PR00080">
    <property type="entry name" value="SDRFAMILY"/>
</dbReference>
<dbReference type="Gene3D" id="3.40.50.720">
    <property type="entry name" value="NAD(P)-binding Rossmann-like Domain"/>
    <property type="match status" value="1"/>
</dbReference>
<dbReference type="GO" id="GO:0016491">
    <property type="term" value="F:oxidoreductase activity"/>
    <property type="evidence" value="ECO:0007669"/>
    <property type="project" value="UniProtKB-KW"/>
</dbReference>
<comment type="caution">
    <text evidence="3">The sequence shown here is derived from an EMBL/GenBank/DDBJ whole genome shotgun (WGS) entry which is preliminary data.</text>
</comment>
<protein>
    <submittedName>
        <fullName evidence="3">3-ketoacyl-ACP reductase</fullName>
    </submittedName>
</protein>
<dbReference type="FunFam" id="3.40.50.720:FF:000084">
    <property type="entry name" value="Short-chain dehydrogenase reductase"/>
    <property type="match status" value="1"/>
</dbReference>
<dbReference type="InterPro" id="IPR020904">
    <property type="entry name" value="Sc_DH/Rdtase_CS"/>
</dbReference>
<dbReference type="RefSeq" id="WP_056981360.1">
    <property type="nucleotide sequence ID" value="NZ_BJVK01000007.1"/>
</dbReference>
<evidence type="ECO:0000256" key="2">
    <source>
        <dbReference type="ARBA" id="ARBA00023002"/>
    </source>
</evidence>
<dbReference type="SUPFAM" id="SSF51735">
    <property type="entry name" value="NAD(P)-binding Rossmann-fold domains"/>
    <property type="match status" value="1"/>
</dbReference>
<dbReference type="PROSITE" id="PS00061">
    <property type="entry name" value="ADH_SHORT"/>
    <property type="match status" value="1"/>
</dbReference>
<dbReference type="EMBL" id="BJVK01000007">
    <property type="protein sequence ID" value="GEL28032.1"/>
    <property type="molecule type" value="Genomic_DNA"/>
</dbReference>
<evidence type="ECO:0000313" key="4">
    <source>
        <dbReference type="Proteomes" id="UP000321893"/>
    </source>
</evidence>
<dbReference type="PANTHER" id="PTHR43180">
    <property type="entry name" value="3-OXOACYL-(ACYL-CARRIER-PROTEIN) REDUCTASE (AFU_ORTHOLOGUE AFUA_6G11210)"/>
    <property type="match status" value="1"/>
</dbReference>
<dbReference type="NCBIfam" id="NF005559">
    <property type="entry name" value="PRK07231.1"/>
    <property type="match status" value="1"/>
</dbReference>
<proteinExistence type="inferred from homology"/>
<evidence type="ECO:0000256" key="1">
    <source>
        <dbReference type="ARBA" id="ARBA00006484"/>
    </source>
</evidence>
<evidence type="ECO:0000313" key="3">
    <source>
        <dbReference type="EMBL" id="GEL28032.1"/>
    </source>
</evidence>
<gene>
    <name evidence="3" type="ORF">LKE01_08520</name>
</gene>
<dbReference type="GO" id="GO:0008206">
    <property type="term" value="P:bile acid metabolic process"/>
    <property type="evidence" value="ECO:0007669"/>
    <property type="project" value="UniProtKB-ARBA"/>
</dbReference>
<dbReference type="GeneID" id="71566869"/>
<name>A0A511DT77_LENKE</name>